<dbReference type="Pfam" id="PF00990">
    <property type="entry name" value="GGDEF"/>
    <property type="match status" value="1"/>
</dbReference>
<dbReference type="NCBIfam" id="TIGR00254">
    <property type="entry name" value="GGDEF"/>
    <property type="match status" value="1"/>
</dbReference>
<evidence type="ECO:0000256" key="1">
    <source>
        <dbReference type="ARBA" id="ARBA00012528"/>
    </source>
</evidence>
<dbReference type="Proteomes" id="UP001524460">
    <property type="component" value="Unassembled WGS sequence"/>
</dbReference>
<dbReference type="CDD" id="cd00130">
    <property type="entry name" value="PAS"/>
    <property type="match status" value="1"/>
</dbReference>
<dbReference type="InterPro" id="IPR035965">
    <property type="entry name" value="PAS-like_dom_sf"/>
</dbReference>
<comment type="caution">
    <text evidence="4">The sequence shown here is derived from an EMBL/GenBank/DDBJ whole genome shotgun (WGS) entry which is preliminary data.</text>
</comment>
<dbReference type="InterPro" id="IPR000014">
    <property type="entry name" value="PAS"/>
</dbReference>
<dbReference type="EC" id="2.7.7.65" evidence="1"/>
<dbReference type="SUPFAM" id="SSF55785">
    <property type="entry name" value="PYP-like sensor domain (PAS domain)"/>
    <property type="match status" value="1"/>
</dbReference>
<dbReference type="Gene3D" id="3.30.70.270">
    <property type="match status" value="1"/>
</dbReference>
<dbReference type="EMBL" id="JANEYT010000126">
    <property type="protein sequence ID" value="MCQ1061228.1"/>
    <property type="molecule type" value="Genomic_DNA"/>
</dbReference>
<dbReference type="InterPro" id="IPR043128">
    <property type="entry name" value="Rev_trsase/Diguanyl_cyclase"/>
</dbReference>
<dbReference type="PANTHER" id="PTHR45138:SF9">
    <property type="entry name" value="DIGUANYLATE CYCLASE DGCM-RELATED"/>
    <property type="match status" value="1"/>
</dbReference>
<dbReference type="InterPro" id="IPR050469">
    <property type="entry name" value="Diguanylate_Cyclase"/>
</dbReference>
<dbReference type="RefSeq" id="WP_255045338.1">
    <property type="nucleotide sequence ID" value="NZ_JANEYT010000126.1"/>
</dbReference>
<accession>A0ABT1N926</accession>
<dbReference type="Gene3D" id="3.30.450.20">
    <property type="entry name" value="PAS domain"/>
    <property type="match status" value="1"/>
</dbReference>
<dbReference type="CDD" id="cd01949">
    <property type="entry name" value="GGDEF"/>
    <property type="match status" value="1"/>
</dbReference>
<reference evidence="4 5" key="1">
    <citation type="submission" date="2022-07" db="EMBL/GenBank/DDBJ databases">
        <title>Photobacterium pectinilyticum sp. nov., a marine bacterium isolated from surface seawater of Qingdao offshore.</title>
        <authorList>
            <person name="Wang X."/>
        </authorList>
    </citation>
    <scope>NUCLEOTIDE SEQUENCE [LARGE SCALE GENOMIC DNA]</scope>
    <source>
        <strain evidence="4 5">ZSDE20</strain>
    </source>
</reference>
<dbReference type="SUPFAM" id="SSF55073">
    <property type="entry name" value="Nucleotide cyclase"/>
    <property type="match status" value="1"/>
</dbReference>
<feature type="domain" description="GGDEF" evidence="3">
    <location>
        <begin position="172"/>
        <end position="303"/>
    </location>
</feature>
<name>A0ABT1N926_9GAMM</name>
<keyword evidence="5" id="KW-1185">Reference proteome</keyword>
<dbReference type="PANTHER" id="PTHR45138">
    <property type="entry name" value="REGULATORY COMPONENTS OF SENSORY TRANSDUCTION SYSTEM"/>
    <property type="match status" value="1"/>
</dbReference>
<evidence type="ECO:0000259" key="3">
    <source>
        <dbReference type="PROSITE" id="PS50887"/>
    </source>
</evidence>
<evidence type="ECO:0000313" key="4">
    <source>
        <dbReference type="EMBL" id="MCQ1061228.1"/>
    </source>
</evidence>
<protein>
    <recommendedName>
        <fullName evidence="1">diguanylate cyclase</fullName>
        <ecNumber evidence="1">2.7.7.65</ecNumber>
    </recommendedName>
</protein>
<proteinExistence type="predicted"/>
<dbReference type="SMART" id="SM00267">
    <property type="entry name" value="GGDEF"/>
    <property type="match status" value="1"/>
</dbReference>
<evidence type="ECO:0000256" key="2">
    <source>
        <dbReference type="ARBA" id="ARBA00034247"/>
    </source>
</evidence>
<dbReference type="InterPro" id="IPR029787">
    <property type="entry name" value="Nucleotide_cyclase"/>
</dbReference>
<dbReference type="PROSITE" id="PS50887">
    <property type="entry name" value="GGDEF"/>
    <property type="match status" value="1"/>
</dbReference>
<dbReference type="InterPro" id="IPR000160">
    <property type="entry name" value="GGDEF_dom"/>
</dbReference>
<evidence type="ECO:0000313" key="5">
    <source>
        <dbReference type="Proteomes" id="UP001524460"/>
    </source>
</evidence>
<comment type="catalytic activity">
    <reaction evidence="2">
        <text>2 GTP = 3',3'-c-di-GMP + 2 diphosphate</text>
        <dbReference type="Rhea" id="RHEA:24898"/>
        <dbReference type="ChEBI" id="CHEBI:33019"/>
        <dbReference type="ChEBI" id="CHEBI:37565"/>
        <dbReference type="ChEBI" id="CHEBI:58805"/>
        <dbReference type="EC" id="2.7.7.65"/>
    </reaction>
</comment>
<sequence length="303" mass="34907">MDNNKFEEYEAIISSLPDLVFVITESGRIVAVLGGDSLEQYHNCSVLENFSILEILPDEQARWFIDKIKETLSKNKLMIFEYSFLPKNMSYINHSHGPGGELRLEGRVTPLKSYRYGERAVVWVVRNITESYKLKQQLIHQAETDPLSMVYNRRKLFKALDESYYNFKRYKENIVFFLIDIDNFKQVNDKYGHQAGDSVIRNIAQKCKAELRKTDLISRIGGDEFGIIYRGTTEKSYSALSKRLNKAAQSITIDDKNLDLTISISIGISQFKESDNSVDDIYNRADIALYKSKLNGKNMFSLV</sequence>
<gene>
    <name evidence="4" type="ORF">NHN17_24660</name>
</gene>
<organism evidence="4 5">
    <name type="scientific">Photobacterium pectinilyticum</name>
    <dbReference type="NCBI Taxonomy" id="2906793"/>
    <lineage>
        <taxon>Bacteria</taxon>
        <taxon>Pseudomonadati</taxon>
        <taxon>Pseudomonadota</taxon>
        <taxon>Gammaproteobacteria</taxon>
        <taxon>Vibrionales</taxon>
        <taxon>Vibrionaceae</taxon>
        <taxon>Photobacterium</taxon>
    </lineage>
</organism>